<dbReference type="PANTHER" id="PTHR43337:SF3">
    <property type="entry name" value="PURINE TRANSPORTER"/>
    <property type="match status" value="1"/>
</dbReference>
<keyword evidence="3" id="KW-0813">Transport</keyword>
<feature type="compositionally biased region" description="Basic and acidic residues" evidence="7">
    <location>
        <begin position="570"/>
        <end position="584"/>
    </location>
</feature>
<comment type="subcellular location">
    <subcellularLocation>
        <location evidence="1">Membrane</location>
        <topology evidence="1">Multi-pass membrane protein</topology>
    </subcellularLocation>
</comment>
<feature type="transmembrane region" description="Helical" evidence="8">
    <location>
        <begin position="149"/>
        <end position="171"/>
    </location>
</feature>
<reference evidence="9" key="1">
    <citation type="journal article" date="2020" name="Stud. Mycol.">
        <title>101 Dothideomycetes genomes: a test case for predicting lifestyles and emergence of pathogens.</title>
        <authorList>
            <person name="Haridas S."/>
            <person name="Albert R."/>
            <person name="Binder M."/>
            <person name="Bloem J."/>
            <person name="Labutti K."/>
            <person name="Salamov A."/>
            <person name="Andreopoulos B."/>
            <person name="Baker S."/>
            <person name="Barry K."/>
            <person name="Bills G."/>
            <person name="Bluhm B."/>
            <person name="Cannon C."/>
            <person name="Castanera R."/>
            <person name="Culley D."/>
            <person name="Daum C."/>
            <person name="Ezra D."/>
            <person name="Gonzalez J."/>
            <person name="Henrissat B."/>
            <person name="Kuo A."/>
            <person name="Liang C."/>
            <person name="Lipzen A."/>
            <person name="Lutzoni F."/>
            <person name="Magnuson J."/>
            <person name="Mondo S."/>
            <person name="Nolan M."/>
            <person name="Ohm R."/>
            <person name="Pangilinan J."/>
            <person name="Park H.-J."/>
            <person name="Ramirez L."/>
            <person name="Alfaro M."/>
            <person name="Sun H."/>
            <person name="Tritt A."/>
            <person name="Yoshinaga Y."/>
            <person name="Zwiers L.-H."/>
            <person name="Turgeon B."/>
            <person name="Goodwin S."/>
            <person name="Spatafora J."/>
            <person name="Crous P."/>
            <person name="Grigoriev I."/>
        </authorList>
    </citation>
    <scope>NUCLEOTIDE SEQUENCE</scope>
    <source>
        <strain evidence="9">CBS 122367</strain>
    </source>
</reference>
<feature type="transmembrane region" description="Helical" evidence="8">
    <location>
        <begin position="328"/>
        <end position="348"/>
    </location>
</feature>
<dbReference type="GO" id="GO:0005345">
    <property type="term" value="F:purine nucleobase transmembrane transporter activity"/>
    <property type="evidence" value="ECO:0007669"/>
    <property type="project" value="TreeGrafter"/>
</dbReference>
<evidence type="ECO:0000256" key="8">
    <source>
        <dbReference type="SAM" id="Phobius"/>
    </source>
</evidence>
<evidence type="ECO:0000313" key="10">
    <source>
        <dbReference type="Proteomes" id="UP000799291"/>
    </source>
</evidence>
<feature type="region of interest" description="Disordered" evidence="7">
    <location>
        <begin position="554"/>
        <end position="604"/>
    </location>
</feature>
<evidence type="ECO:0000256" key="3">
    <source>
        <dbReference type="ARBA" id="ARBA00022448"/>
    </source>
</evidence>
<proteinExistence type="inferred from homology"/>
<dbReference type="GO" id="GO:0005886">
    <property type="term" value="C:plasma membrane"/>
    <property type="evidence" value="ECO:0007669"/>
    <property type="project" value="TreeGrafter"/>
</dbReference>
<feature type="transmembrane region" description="Helical" evidence="8">
    <location>
        <begin position="405"/>
        <end position="426"/>
    </location>
</feature>
<feature type="transmembrane region" description="Helical" evidence="8">
    <location>
        <begin position="368"/>
        <end position="393"/>
    </location>
</feature>
<dbReference type="InterPro" id="IPR045018">
    <property type="entry name" value="Azg-like"/>
</dbReference>
<dbReference type="GO" id="GO:0015853">
    <property type="term" value="P:adenine transport"/>
    <property type="evidence" value="ECO:0007669"/>
    <property type="project" value="TreeGrafter"/>
</dbReference>
<sequence length="604" mass="65434">MDFLRRTVNHWNEVIGTSTFGRIFRLEGSGHPLEIKNTKFTTELRAGLTTFFTMAYIIAVNASILSDSGGTCVCNDSTGSDPLCKTNAEYAVCVQDLHRSLVTATAAIAGFSSFLFGFLTNMPVCLAPGMGLNAYFAYQIVGFHGGGLIPYKLALTAVFVEGFIFIFLSLIGMRQWLVKTIPVSLKIASGCGIGLFLSEIGLSYSAGIGAITGGSATPLDIAGCPAEYIVDGVCKSHKMRSPTMWIGIFCGGIVTAYLMTFKVKSAMIVGIALVSIMSWPRGTSFTYFPDTESGNSRWEFFTKVAEFHPIRNTLNALDWNISQNTSQFILALFTFLYVDIIDCTATLYSMARFSGVVDPDTGDFPRSTVAYCTDAFCISVGSLLGCSPVTAFIESGAGVAEGGKTGLTAMTCGVCFLVSMFFAPIFASIPPWATGCTLIIVGCLMMRQVVLINWRYIGDAVPAFVTVMFIPFGYSAAYGLIAGLMTYTALNGMVYLTKLISGGRIVPDDEDHREYWTIKPQGKLPWFITASQKLASLAQGRSSSLAKDNVSIRSGESQTHFRSQTSAGKDSVRMQSKDSNHELDTVISIPSPRDPRDEKVLRKF</sequence>
<keyword evidence="5 8" id="KW-1133">Transmembrane helix</keyword>
<evidence type="ECO:0000256" key="2">
    <source>
        <dbReference type="ARBA" id="ARBA00005697"/>
    </source>
</evidence>
<dbReference type="Proteomes" id="UP000799291">
    <property type="component" value="Unassembled WGS sequence"/>
</dbReference>
<organism evidence="9 10">
    <name type="scientific">Lentithecium fluviatile CBS 122367</name>
    <dbReference type="NCBI Taxonomy" id="1168545"/>
    <lineage>
        <taxon>Eukaryota</taxon>
        <taxon>Fungi</taxon>
        <taxon>Dikarya</taxon>
        <taxon>Ascomycota</taxon>
        <taxon>Pezizomycotina</taxon>
        <taxon>Dothideomycetes</taxon>
        <taxon>Pleosporomycetidae</taxon>
        <taxon>Pleosporales</taxon>
        <taxon>Massarineae</taxon>
        <taxon>Lentitheciaceae</taxon>
        <taxon>Lentithecium</taxon>
    </lineage>
</organism>
<evidence type="ECO:0000256" key="7">
    <source>
        <dbReference type="SAM" id="MobiDB-lite"/>
    </source>
</evidence>
<evidence type="ECO:0000313" key="9">
    <source>
        <dbReference type="EMBL" id="KAF2686532.1"/>
    </source>
</evidence>
<dbReference type="InterPro" id="IPR006043">
    <property type="entry name" value="NCS2"/>
</dbReference>
<dbReference type="OrthoDB" id="431212at2759"/>
<dbReference type="Pfam" id="PF00860">
    <property type="entry name" value="Xan_ur_permease"/>
    <property type="match status" value="1"/>
</dbReference>
<keyword evidence="4 8" id="KW-0812">Transmembrane</keyword>
<evidence type="ECO:0000256" key="6">
    <source>
        <dbReference type="ARBA" id="ARBA00023136"/>
    </source>
</evidence>
<dbReference type="AlphaFoldDB" id="A0A6G1J7N3"/>
<keyword evidence="6 8" id="KW-0472">Membrane</keyword>
<protein>
    <submittedName>
        <fullName evidence="9">Purine transporter</fullName>
    </submittedName>
</protein>
<evidence type="ECO:0000256" key="4">
    <source>
        <dbReference type="ARBA" id="ARBA00022692"/>
    </source>
</evidence>
<name>A0A6G1J7N3_9PLEO</name>
<evidence type="ECO:0000256" key="5">
    <source>
        <dbReference type="ARBA" id="ARBA00022989"/>
    </source>
</evidence>
<feature type="compositionally biased region" description="Polar residues" evidence="7">
    <location>
        <begin position="554"/>
        <end position="568"/>
    </location>
</feature>
<feature type="transmembrane region" description="Helical" evidence="8">
    <location>
        <begin position="432"/>
        <end position="452"/>
    </location>
</feature>
<feature type="transmembrane region" description="Helical" evidence="8">
    <location>
        <begin position="106"/>
        <end position="129"/>
    </location>
</feature>
<feature type="compositionally biased region" description="Basic and acidic residues" evidence="7">
    <location>
        <begin position="593"/>
        <end position="604"/>
    </location>
</feature>
<keyword evidence="10" id="KW-1185">Reference proteome</keyword>
<accession>A0A6G1J7N3</accession>
<evidence type="ECO:0000256" key="1">
    <source>
        <dbReference type="ARBA" id="ARBA00004141"/>
    </source>
</evidence>
<gene>
    <name evidence="9" type="ORF">K458DRAFT_362658</name>
</gene>
<dbReference type="EMBL" id="MU005576">
    <property type="protein sequence ID" value="KAF2686532.1"/>
    <property type="molecule type" value="Genomic_DNA"/>
</dbReference>
<feature type="transmembrane region" description="Helical" evidence="8">
    <location>
        <begin position="464"/>
        <end position="490"/>
    </location>
</feature>
<feature type="transmembrane region" description="Helical" evidence="8">
    <location>
        <begin position="243"/>
        <end position="260"/>
    </location>
</feature>
<dbReference type="PANTHER" id="PTHR43337">
    <property type="entry name" value="XANTHINE/URACIL PERMEASE C887.17-RELATED"/>
    <property type="match status" value="1"/>
</dbReference>
<comment type="similarity">
    <text evidence="2">Belongs to the nucleobase:cation symporter-2 (NCS2) (TC 2.A.40) family. Azg-like subfamily.</text>
</comment>
<dbReference type="GO" id="GO:0015854">
    <property type="term" value="P:guanine transport"/>
    <property type="evidence" value="ECO:0007669"/>
    <property type="project" value="TreeGrafter"/>
</dbReference>